<evidence type="ECO:0000256" key="1">
    <source>
        <dbReference type="ARBA" id="ARBA00023015"/>
    </source>
</evidence>
<name>A0A7H0I7F8_9ACTN</name>
<feature type="DNA-binding region" description="H-T-H motif" evidence="4">
    <location>
        <begin position="28"/>
        <end position="47"/>
    </location>
</feature>
<organism evidence="6 7">
    <name type="scientific">Streptomyces roseirectus</name>
    <dbReference type="NCBI Taxonomy" id="2768066"/>
    <lineage>
        <taxon>Bacteria</taxon>
        <taxon>Bacillati</taxon>
        <taxon>Actinomycetota</taxon>
        <taxon>Actinomycetes</taxon>
        <taxon>Kitasatosporales</taxon>
        <taxon>Streptomycetaceae</taxon>
        <taxon>Streptomyces</taxon>
    </lineage>
</organism>
<dbReference type="GO" id="GO:0003700">
    <property type="term" value="F:DNA-binding transcription factor activity"/>
    <property type="evidence" value="ECO:0007669"/>
    <property type="project" value="TreeGrafter"/>
</dbReference>
<evidence type="ECO:0000313" key="6">
    <source>
        <dbReference type="EMBL" id="QNP68724.1"/>
    </source>
</evidence>
<dbReference type="Gene3D" id="1.10.357.10">
    <property type="entry name" value="Tetracycline Repressor, domain 2"/>
    <property type="match status" value="1"/>
</dbReference>
<dbReference type="PANTHER" id="PTHR30055:SF234">
    <property type="entry name" value="HTH-TYPE TRANSCRIPTIONAL REGULATOR BETI"/>
    <property type="match status" value="1"/>
</dbReference>
<sequence length="209" mass="22377">MRADARRNAEKLRAAAAEVFREQGLDAPLKEIARRAGVSHGTLYNLFGTREALIDEVAVGFAGGRLEEAAEQALAHEDAWAGFVFYLETVCELQATEPAVGDVMSGRFPGAARLMAVCAHTQDTAARIIARAQEAGSLRSDFTREDLLFLFGSNALVARASRGTAPDAWRRGLALSLDGLRAEAAHPLPVSALSEEQHRVVLGRLVGAV</sequence>
<proteinExistence type="predicted"/>
<dbReference type="RefSeq" id="WP_187745763.1">
    <property type="nucleotide sequence ID" value="NZ_CP060828.1"/>
</dbReference>
<dbReference type="GO" id="GO:0000976">
    <property type="term" value="F:transcription cis-regulatory region binding"/>
    <property type="evidence" value="ECO:0007669"/>
    <property type="project" value="TreeGrafter"/>
</dbReference>
<dbReference type="Pfam" id="PF00440">
    <property type="entry name" value="TetR_N"/>
    <property type="match status" value="1"/>
</dbReference>
<dbReference type="KEGG" id="sroi:IAG44_04120"/>
<dbReference type="InterPro" id="IPR050109">
    <property type="entry name" value="HTH-type_TetR-like_transc_reg"/>
</dbReference>
<dbReference type="SUPFAM" id="SSF48498">
    <property type="entry name" value="Tetracyclin repressor-like, C-terminal domain"/>
    <property type="match status" value="1"/>
</dbReference>
<dbReference type="InterPro" id="IPR009057">
    <property type="entry name" value="Homeodomain-like_sf"/>
</dbReference>
<protein>
    <submittedName>
        <fullName evidence="6">TetR/AcrR family transcriptional regulator</fullName>
    </submittedName>
</protein>
<evidence type="ECO:0000256" key="3">
    <source>
        <dbReference type="ARBA" id="ARBA00023163"/>
    </source>
</evidence>
<evidence type="ECO:0000313" key="7">
    <source>
        <dbReference type="Proteomes" id="UP000516052"/>
    </source>
</evidence>
<evidence type="ECO:0000256" key="4">
    <source>
        <dbReference type="PROSITE-ProRule" id="PRU00335"/>
    </source>
</evidence>
<dbReference type="Pfam" id="PF21597">
    <property type="entry name" value="TetR_C_43"/>
    <property type="match status" value="1"/>
</dbReference>
<dbReference type="PROSITE" id="PS50977">
    <property type="entry name" value="HTH_TETR_2"/>
    <property type="match status" value="1"/>
</dbReference>
<gene>
    <name evidence="6" type="ORF">IAG44_04120</name>
</gene>
<keyword evidence="2 4" id="KW-0238">DNA-binding</keyword>
<keyword evidence="7" id="KW-1185">Reference proteome</keyword>
<evidence type="ECO:0000256" key="2">
    <source>
        <dbReference type="ARBA" id="ARBA00023125"/>
    </source>
</evidence>
<dbReference type="InterPro" id="IPR001647">
    <property type="entry name" value="HTH_TetR"/>
</dbReference>
<dbReference type="PANTHER" id="PTHR30055">
    <property type="entry name" value="HTH-TYPE TRANSCRIPTIONAL REGULATOR RUTR"/>
    <property type="match status" value="1"/>
</dbReference>
<reference evidence="6 7" key="1">
    <citation type="submission" date="2020-08" db="EMBL/GenBank/DDBJ databases">
        <title>A novel species.</title>
        <authorList>
            <person name="Gao J."/>
        </authorList>
    </citation>
    <scope>NUCLEOTIDE SEQUENCE [LARGE SCALE GENOMIC DNA]</scope>
    <source>
        <strain evidence="6 7">CRXT-G-22</strain>
    </source>
</reference>
<evidence type="ECO:0000259" key="5">
    <source>
        <dbReference type="PROSITE" id="PS50977"/>
    </source>
</evidence>
<dbReference type="AlphaFoldDB" id="A0A7H0I7F8"/>
<keyword evidence="3" id="KW-0804">Transcription</keyword>
<dbReference type="InterPro" id="IPR049445">
    <property type="entry name" value="TetR_SbtR-like_C"/>
</dbReference>
<dbReference type="Proteomes" id="UP000516052">
    <property type="component" value="Chromosome"/>
</dbReference>
<dbReference type="PRINTS" id="PR00455">
    <property type="entry name" value="HTHTETR"/>
</dbReference>
<accession>A0A7H0I7F8</accession>
<dbReference type="SUPFAM" id="SSF46689">
    <property type="entry name" value="Homeodomain-like"/>
    <property type="match status" value="1"/>
</dbReference>
<dbReference type="InterPro" id="IPR036271">
    <property type="entry name" value="Tet_transcr_reg_TetR-rel_C_sf"/>
</dbReference>
<dbReference type="EMBL" id="CP060828">
    <property type="protein sequence ID" value="QNP68724.1"/>
    <property type="molecule type" value="Genomic_DNA"/>
</dbReference>
<feature type="domain" description="HTH tetR-type" evidence="5">
    <location>
        <begin position="6"/>
        <end position="65"/>
    </location>
</feature>
<keyword evidence="1" id="KW-0805">Transcription regulation</keyword>